<evidence type="ECO:0000256" key="4">
    <source>
        <dbReference type="ARBA" id="ARBA00023125"/>
    </source>
</evidence>
<dbReference type="GO" id="GO:0000976">
    <property type="term" value="F:transcription cis-regulatory region binding"/>
    <property type="evidence" value="ECO:0007669"/>
    <property type="project" value="TreeGrafter"/>
</dbReference>
<evidence type="ECO:0000259" key="7">
    <source>
        <dbReference type="PROSITE" id="PS51755"/>
    </source>
</evidence>
<keyword evidence="5" id="KW-0804">Transcription</keyword>
<dbReference type="GO" id="GO:0032993">
    <property type="term" value="C:protein-DNA complex"/>
    <property type="evidence" value="ECO:0007669"/>
    <property type="project" value="TreeGrafter"/>
</dbReference>
<protein>
    <submittedName>
        <fullName evidence="8">Winged helix family transcriptional regulator</fullName>
    </submittedName>
</protein>
<dbReference type="InterPro" id="IPR001867">
    <property type="entry name" value="OmpR/PhoB-type_DNA-bd"/>
</dbReference>
<keyword evidence="3" id="KW-0805">Transcription regulation</keyword>
<feature type="domain" description="OmpR/PhoB-type" evidence="7">
    <location>
        <begin position="60"/>
        <end position="156"/>
    </location>
</feature>
<dbReference type="PROSITE" id="PS51755">
    <property type="entry name" value="OMPR_PHOB"/>
    <property type="match status" value="1"/>
</dbReference>
<dbReference type="GO" id="GO:0006355">
    <property type="term" value="P:regulation of DNA-templated transcription"/>
    <property type="evidence" value="ECO:0007669"/>
    <property type="project" value="InterPro"/>
</dbReference>
<dbReference type="AlphaFoldDB" id="A0A3A9YRK5"/>
<dbReference type="PANTHER" id="PTHR48111">
    <property type="entry name" value="REGULATOR OF RPOS"/>
    <property type="match status" value="1"/>
</dbReference>
<evidence type="ECO:0000256" key="3">
    <source>
        <dbReference type="ARBA" id="ARBA00023015"/>
    </source>
</evidence>
<evidence type="ECO:0000256" key="5">
    <source>
        <dbReference type="ARBA" id="ARBA00023163"/>
    </source>
</evidence>
<evidence type="ECO:0000256" key="6">
    <source>
        <dbReference type="PROSITE-ProRule" id="PRU01091"/>
    </source>
</evidence>
<evidence type="ECO:0000313" key="9">
    <source>
        <dbReference type="Proteomes" id="UP000281726"/>
    </source>
</evidence>
<dbReference type="EMBL" id="RBAK01000020">
    <property type="protein sequence ID" value="RKN38643.1"/>
    <property type="molecule type" value="Genomic_DNA"/>
</dbReference>
<dbReference type="PANTHER" id="PTHR48111:SF1">
    <property type="entry name" value="TWO-COMPONENT RESPONSE REGULATOR ORR33"/>
    <property type="match status" value="1"/>
</dbReference>
<dbReference type="InterPro" id="IPR016032">
    <property type="entry name" value="Sig_transdc_resp-reg_C-effctor"/>
</dbReference>
<keyword evidence="2" id="KW-0902">Two-component regulatory system</keyword>
<dbReference type="Gene3D" id="1.10.10.10">
    <property type="entry name" value="Winged helix-like DNA-binding domain superfamily/Winged helix DNA-binding domain"/>
    <property type="match status" value="1"/>
</dbReference>
<evidence type="ECO:0000256" key="1">
    <source>
        <dbReference type="ARBA" id="ARBA00022553"/>
    </source>
</evidence>
<sequence length="177" mass="19844">MRVVDVNRDVPAGVDEARRTDEVLTVTVHLRLGSGAREQDVDRFAVLLALVGGGQWPVSPPAREPDAHLRIHPQARAVYRGGTEIVLTRREYDLLWCLVEHPRQVFTRTQLLDRVWGQPYTSPRSVDVHVRRLRAKIGVDLPVVTTLRGVGYRLGADCSVEIVNDPAVELADQLMQD</sequence>
<comment type="caution">
    <text evidence="8">The sequence shown here is derived from an EMBL/GenBank/DDBJ whole genome shotgun (WGS) entry which is preliminary data.</text>
</comment>
<reference evidence="8 9" key="1">
    <citation type="journal article" date="2004" name="Syst. Appl. Microbiol.">
        <title>Cryptoendolithic actinomycetes from antarctic sandstone rock samples: Micromonospora endolithica sp. nov. and two isolates related to Micromonospora coerulea Jensen 1932.</title>
        <authorList>
            <person name="Hirsch P."/>
            <person name="Mevs U."/>
            <person name="Kroppenstedt R.M."/>
            <person name="Schumann P."/>
            <person name="Stackebrandt E."/>
        </authorList>
    </citation>
    <scope>NUCLEOTIDE SEQUENCE [LARGE SCALE GENOMIC DNA]</scope>
    <source>
        <strain evidence="8 9">JCM 12677</strain>
    </source>
</reference>
<dbReference type="Pfam" id="PF00486">
    <property type="entry name" value="Trans_reg_C"/>
    <property type="match status" value="1"/>
</dbReference>
<feature type="DNA-binding region" description="OmpR/PhoB-type" evidence="6">
    <location>
        <begin position="60"/>
        <end position="156"/>
    </location>
</feature>
<dbReference type="RefSeq" id="WP_120732804.1">
    <property type="nucleotide sequence ID" value="NZ_RBAK01000020.1"/>
</dbReference>
<keyword evidence="1" id="KW-0597">Phosphoprotein</keyword>
<dbReference type="Proteomes" id="UP000281726">
    <property type="component" value="Unassembled WGS sequence"/>
</dbReference>
<gene>
    <name evidence="8" type="ORF">D7223_30420</name>
</gene>
<dbReference type="SMART" id="SM00862">
    <property type="entry name" value="Trans_reg_C"/>
    <property type="match status" value="1"/>
</dbReference>
<dbReference type="InterPro" id="IPR039420">
    <property type="entry name" value="WalR-like"/>
</dbReference>
<dbReference type="OrthoDB" id="8927943at2"/>
<evidence type="ECO:0000313" key="8">
    <source>
        <dbReference type="EMBL" id="RKN38643.1"/>
    </source>
</evidence>
<proteinExistence type="predicted"/>
<name>A0A3A9YRK5_9ACTN</name>
<dbReference type="SUPFAM" id="SSF46894">
    <property type="entry name" value="C-terminal effector domain of the bipartite response regulators"/>
    <property type="match status" value="1"/>
</dbReference>
<keyword evidence="9" id="KW-1185">Reference proteome</keyword>
<dbReference type="GO" id="GO:0000156">
    <property type="term" value="F:phosphorelay response regulator activity"/>
    <property type="evidence" value="ECO:0007669"/>
    <property type="project" value="TreeGrafter"/>
</dbReference>
<dbReference type="InterPro" id="IPR036388">
    <property type="entry name" value="WH-like_DNA-bd_sf"/>
</dbReference>
<dbReference type="CDD" id="cd00383">
    <property type="entry name" value="trans_reg_C"/>
    <property type="match status" value="1"/>
</dbReference>
<organism evidence="8 9">
    <name type="scientific">Micromonospora endolithica</name>
    <dbReference type="NCBI Taxonomy" id="230091"/>
    <lineage>
        <taxon>Bacteria</taxon>
        <taxon>Bacillati</taxon>
        <taxon>Actinomycetota</taxon>
        <taxon>Actinomycetes</taxon>
        <taxon>Micromonosporales</taxon>
        <taxon>Micromonosporaceae</taxon>
        <taxon>Micromonospora</taxon>
    </lineage>
</organism>
<keyword evidence="4 6" id="KW-0238">DNA-binding</keyword>
<accession>A0A3A9YRK5</accession>
<dbReference type="GO" id="GO:0005829">
    <property type="term" value="C:cytosol"/>
    <property type="evidence" value="ECO:0007669"/>
    <property type="project" value="TreeGrafter"/>
</dbReference>
<evidence type="ECO:0000256" key="2">
    <source>
        <dbReference type="ARBA" id="ARBA00023012"/>
    </source>
</evidence>